<dbReference type="InterPro" id="IPR051907">
    <property type="entry name" value="DoxX-like_oxidoreductase"/>
</dbReference>
<name>A0ABV5VMU2_9ACTN</name>
<evidence type="ECO:0000313" key="10">
    <source>
        <dbReference type="Proteomes" id="UP001589703"/>
    </source>
</evidence>
<keyword evidence="6 8" id="KW-0472">Membrane</keyword>
<gene>
    <name evidence="9" type="ORF">ACFFRO_28465</name>
</gene>
<evidence type="ECO:0000256" key="2">
    <source>
        <dbReference type="ARBA" id="ARBA00006679"/>
    </source>
</evidence>
<comment type="caution">
    <text evidence="9">The sequence shown here is derived from an EMBL/GenBank/DDBJ whole genome shotgun (WGS) entry which is preliminary data.</text>
</comment>
<dbReference type="RefSeq" id="WP_247473841.1">
    <property type="nucleotide sequence ID" value="NZ_JBHMAR010000066.1"/>
</dbReference>
<organism evidence="9 10">
    <name type="scientific">Streptomyces thermocoprophilus</name>
    <dbReference type="NCBI Taxonomy" id="78356"/>
    <lineage>
        <taxon>Bacteria</taxon>
        <taxon>Bacillati</taxon>
        <taxon>Actinomycetota</taxon>
        <taxon>Actinomycetes</taxon>
        <taxon>Kitasatosporales</taxon>
        <taxon>Streptomycetaceae</taxon>
        <taxon>Streptomyces</taxon>
    </lineage>
</organism>
<dbReference type="Proteomes" id="UP001589703">
    <property type="component" value="Unassembled WGS sequence"/>
</dbReference>
<accession>A0ABV5VMU2</accession>
<feature type="transmembrane region" description="Helical" evidence="8">
    <location>
        <begin position="107"/>
        <end position="128"/>
    </location>
</feature>
<dbReference type="EMBL" id="JBHMAR010000066">
    <property type="protein sequence ID" value="MFB9739005.1"/>
    <property type="molecule type" value="Genomic_DNA"/>
</dbReference>
<evidence type="ECO:0000256" key="5">
    <source>
        <dbReference type="ARBA" id="ARBA00022989"/>
    </source>
</evidence>
<evidence type="ECO:0000256" key="4">
    <source>
        <dbReference type="ARBA" id="ARBA00022692"/>
    </source>
</evidence>
<proteinExistence type="inferred from homology"/>
<feature type="compositionally biased region" description="Basic and acidic residues" evidence="7">
    <location>
        <begin position="153"/>
        <end position="163"/>
    </location>
</feature>
<keyword evidence="5 8" id="KW-1133">Transmembrane helix</keyword>
<dbReference type="PANTHER" id="PTHR33452:SF4">
    <property type="entry name" value="BLL4328 PROTEIN"/>
    <property type="match status" value="1"/>
</dbReference>
<comment type="similarity">
    <text evidence="2">Belongs to the DoxX family.</text>
</comment>
<dbReference type="InterPro" id="IPR032808">
    <property type="entry name" value="DoxX"/>
</dbReference>
<evidence type="ECO:0000256" key="3">
    <source>
        <dbReference type="ARBA" id="ARBA00022475"/>
    </source>
</evidence>
<comment type="subcellular location">
    <subcellularLocation>
        <location evidence="1">Cell membrane</location>
        <topology evidence="1">Multi-pass membrane protein</topology>
    </subcellularLocation>
</comment>
<dbReference type="PANTHER" id="PTHR33452">
    <property type="entry name" value="OXIDOREDUCTASE CATD-RELATED"/>
    <property type="match status" value="1"/>
</dbReference>
<dbReference type="Pfam" id="PF07681">
    <property type="entry name" value="DoxX"/>
    <property type="match status" value="1"/>
</dbReference>
<evidence type="ECO:0000256" key="8">
    <source>
        <dbReference type="SAM" id="Phobius"/>
    </source>
</evidence>
<keyword evidence="3" id="KW-1003">Cell membrane</keyword>
<feature type="transmembrane region" description="Helical" evidence="8">
    <location>
        <begin position="12"/>
        <end position="40"/>
    </location>
</feature>
<feature type="transmembrane region" description="Helical" evidence="8">
    <location>
        <begin position="52"/>
        <end position="70"/>
    </location>
</feature>
<evidence type="ECO:0000313" key="9">
    <source>
        <dbReference type="EMBL" id="MFB9739005.1"/>
    </source>
</evidence>
<keyword evidence="4 8" id="KW-0812">Transmembrane</keyword>
<feature type="region of interest" description="Disordered" evidence="7">
    <location>
        <begin position="142"/>
        <end position="163"/>
    </location>
</feature>
<reference evidence="9 10" key="1">
    <citation type="submission" date="2024-09" db="EMBL/GenBank/DDBJ databases">
        <authorList>
            <person name="Sun Q."/>
            <person name="Mori K."/>
        </authorList>
    </citation>
    <scope>NUCLEOTIDE SEQUENCE [LARGE SCALE GENOMIC DNA]</scope>
    <source>
        <strain evidence="9 10">JCM 10918</strain>
    </source>
</reference>
<protein>
    <submittedName>
        <fullName evidence="9">DoxX family protein</fullName>
    </submittedName>
</protein>
<evidence type="ECO:0000256" key="7">
    <source>
        <dbReference type="SAM" id="MobiDB-lite"/>
    </source>
</evidence>
<evidence type="ECO:0000256" key="1">
    <source>
        <dbReference type="ARBA" id="ARBA00004651"/>
    </source>
</evidence>
<evidence type="ECO:0000256" key="6">
    <source>
        <dbReference type="ARBA" id="ARBA00023136"/>
    </source>
</evidence>
<keyword evidence="10" id="KW-1185">Reference proteome</keyword>
<sequence>MTGRLNSAQPYVLGLFRIVIGLLFACHGAASLFGVLGGAVGTDGGTIPSGTWPGWYAALIQLVCGGLVLLGLGTRPAALLASGSMAYAYFDVHQSNGLFPIQNGGEAAAMFCWGFLLLMFSGSGAFALDQVIRRGDLGSRFRGDSSGDGGQAGDREERASAAA</sequence>